<dbReference type="InterPro" id="IPR024227">
    <property type="entry name" value="DUF3795"/>
</dbReference>
<dbReference type="AlphaFoldDB" id="A0A5K7YV38"/>
<reference evidence="1 2" key="1">
    <citation type="submission" date="2019-11" db="EMBL/GenBank/DDBJ databases">
        <title>Comparative genomics of hydrocarbon-degrading Desulfosarcina strains.</title>
        <authorList>
            <person name="Watanabe M."/>
            <person name="Kojima H."/>
            <person name="Fukui M."/>
        </authorList>
    </citation>
    <scope>NUCLEOTIDE SEQUENCE [LARGE SCALE GENOMIC DNA]</scope>
    <source>
        <strain evidence="1 2">PP31</strain>
    </source>
</reference>
<organism evidence="1 2">
    <name type="scientific">Desulfosarcina widdelii</name>
    <dbReference type="NCBI Taxonomy" id="947919"/>
    <lineage>
        <taxon>Bacteria</taxon>
        <taxon>Pseudomonadati</taxon>
        <taxon>Thermodesulfobacteriota</taxon>
        <taxon>Desulfobacteria</taxon>
        <taxon>Desulfobacterales</taxon>
        <taxon>Desulfosarcinaceae</taxon>
        <taxon>Desulfosarcina</taxon>
    </lineage>
</organism>
<dbReference type="KEGG" id="dwd:DSCW_05830"/>
<keyword evidence="2" id="KW-1185">Reference proteome</keyword>
<evidence type="ECO:0008006" key="3">
    <source>
        <dbReference type="Google" id="ProtNLM"/>
    </source>
</evidence>
<evidence type="ECO:0000313" key="1">
    <source>
        <dbReference type="EMBL" id="BBO73166.1"/>
    </source>
</evidence>
<proteinExistence type="predicted"/>
<sequence>MEEKLVLTAPCGLDCFNCELYAKNLTEKLAGLIHEKIGIPEKEIPCRGCRQQDGNHFHLGSEGCSTLDCVKEKGVDFCFNCDEFPCAYLAPTAEGASKYPHNMKMYNLCRMKKVGMEKWFEEAKEIRKKYFNAKFIVGKGQMD</sequence>
<dbReference type="Proteomes" id="UP000427769">
    <property type="component" value="Chromosome"/>
</dbReference>
<dbReference type="Pfam" id="PF12675">
    <property type="entry name" value="DUF3795"/>
    <property type="match status" value="1"/>
</dbReference>
<name>A0A5K7YV38_9BACT</name>
<accession>A0A5K7YV38</accession>
<gene>
    <name evidence="1" type="ORF">DSCW_05830</name>
</gene>
<dbReference type="RefSeq" id="WP_170302095.1">
    <property type="nucleotide sequence ID" value="NZ_AP021875.1"/>
</dbReference>
<dbReference type="EMBL" id="AP021875">
    <property type="protein sequence ID" value="BBO73166.1"/>
    <property type="molecule type" value="Genomic_DNA"/>
</dbReference>
<protein>
    <recommendedName>
        <fullName evidence="3">DUF3795 domain-containing protein</fullName>
    </recommendedName>
</protein>
<evidence type="ECO:0000313" key="2">
    <source>
        <dbReference type="Proteomes" id="UP000427769"/>
    </source>
</evidence>